<evidence type="ECO:0000256" key="1">
    <source>
        <dbReference type="SAM" id="MobiDB-lite"/>
    </source>
</evidence>
<reference evidence="2 3" key="1">
    <citation type="submission" date="2020-06" db="EMBL/GenBank/DDBJ databases">
        <title>Transcriptomic and genomic resources for Thalictrum thalictroides and T. hernandezii: Facilitating candidate gene discovery in an emerging model plant lineage.</title>
        <authorList>
            <person name="Arias T."/>
            <person name="Riano-Pachon D.M."/>
            <person name="Di Stilio V.S."/>
        </authorList>
    </citation>
    <scope>NUCLEOTIDE SEQUENCE [LARGE SCALE GENOMIC DNA]</scope>
    <source>
        <strain evidence="3">cv. WT478/WT964</strain>
        <tissue evidence="2">Leaves</tissue>
    </source>
</reference>
<evidence type="ECO:0000313" key="2">
    <source>
        <dbReference type="EMBL" id="KAF5184546.1"/>
    </source>
</evidence>
<organism evidence="2 3">
    <name type="scientific">Thalictrum thalictroides</name>
    <name type="common">Rue-anemone</name>
    <name type="synonym">Anemone thalictroides</name>
    <dbReference type="NCBI Taxonomy" id="46969"/>
    <lineage>
        <taxon>Eukaryota</taxon>
        <taxon>Viridiplantae</taxon>
        <taxon>Streptophyta</taxon>
        <taxon>Embryophyta</taxon>
        <taxon>Tracheophyta</taxon>
        <taxon>Spermatophyta</taxon>
        <taxon>Magnoliopsida</taxon>
        <taxon>Ranunculales</taxon>
        <taxon>Ranunculaceae</taxon>
        <taxon>Thalictroideae</taxon>
        <taxon>Thalictrum</taxon>
    </lineage>
</organism>
<protein>
    <submittedName>
        <fullName evidence="2">Uncharacterized protein</fullName>
    </submittedName>
</protein>
<keyword evidence="3" id="KW-1185">Reference proteome</keyword>
<proteinExistence type="predicted"/>
<dbReference type="Proteomes" id="UP000554482">
    <property type="component" value="Unassembled WGS sequence"/>
</dbReference>
<gene>
    <name evidence="2" type="ORF">FRX31_025867</name>
</gene>
<accession>A0A7J6VHG5</accession>
<name>A0A7J6VHG5_THATH</name>
<dbReference type="EMBL" id="JABWDY010031948">
    <property type="protein sequence ID" value="KAF5184546.1"/>
    <property type="molecule type" value="Genomic_DNA"/>
</dbReference>
<sequence length="133" mass="14661">MPNVDHGTIEAIDLDKTIVTLEPDKPCDGGLQLPGKDRVVFKPREGKSLLGLDMLANVKRESKGNGAFKVPKERPFSAMTFTEEDDKSSSSGLDEVDTESSRVGKSHSGRHYRGNTVQDSPYTGKLAYHFEQH</sequence>
<dbReference type="OrthoDB" id="1937737at2759"/>
<feature type="compositionally biased region" description="Basic residues" evidence="1">
    <location>
        <begin position="104"/>
        <end position="113"/>
    </location>
</feature>
<dbReference type="AlphaFoldDB" id="A0A7J6VHG5"/>
<feature type="region of interest" description="Disordered" evidence="1">
    <location>
        <begin position="65"/>
        <end position="133"/>
    </location>
</feature>
<comment type="caution">
    <text evidence="2">The sequence shown here is derived from an EMBL/GenBank/DDBJ whole genome shotgun (WGS) entry which is preliminary data.</text>
</comment>
<evidence type="ECO:0000313" key="3">
    <source>
        <dbReference type="Proteomes" id="UP000554482"/>
    </source>
</evidence>